<accession>A0A4R6Q3R7</accession>
<dbReference type="InterPro" id="IPR023214">
    <property type="entry name" value="HAD_sf"/>
</dbReference>
<evidence type="ECO:0000313" key="2">
    <source>
        <dbReference type="Proteomes" id="UP000295500"/>
    </source>
</evidence>
<dbReference type="Pfam" id="PF13419">
    <property type="entry name" value="HAD_2"/>
    <property type="match status" value="1"/>
</dbReference>
<dbReference type="Gene3D" id="1.10.150.240">
    <property type="entry name" value="Putative phosphatase, domain 2"/>
    <property type="match status" value="1"/>
</dbReference>
<dbReference type="EMBL" id="SNXO01000017">
    <property type="protein sequence ID" value="TDP56298.1"/>
    <property type="molecule type" value="Genomic_DNA"/>
</dbReference>
<protein>
    <submittedName>
        <fullName evidence="1">Beta-phosphoglucomutase-like phosphatase (HAD superfamily)</fullName>
    </submittedName>
</protein>
<dbReference type="AlphaFoldDB" id="A0A4R6Q3R7"/>
<dbReference type="PANTHER" id="PTHR18901">
    <property type="entry name" value="2-DEOXYGLUCOSE-6-PHOSPHATE PHOSPHATASE 2"/>
    <property type="match status" value="1"/>
</dbReference>
<organism evidence="1 2">
    <name type="scientific">Aminicella lysinilytica</name>
    <dbReference type="NCBI Taxonomy" id="433323"/>
    <lineage>
        <taxon>Bacteria</taxon>
        <taxon>Bacillati</taxon>
        <taxon>Bacillota</taxon>
        <taxon>Clostridia</taxon>
        <taxon>Peptostreptococcales</taxon>
        <taxon>Anaerovoracaceae</taxon>
        <taxon>Aminicella</taxon>
    </lineage>
</organism>
<proteinExistence type="predicted"/>
<dbReference type="GO" id="GO:0016791">
    <property type="term" value="F:phosphatase activity"/>
    <property type="evidence" value="ECO:0007669"/>
    <property type="project" value="TreeGrafter"/>
</dbReference>
<reference evidence="1 2" key="1">
    <citation type="submission" date="2019-03" db="EMBL/GenBank/DDBJ databases">
        <title>Genomic Encyclopedia of Type Strains, Phase IV (KMG-IV): sequencing the most valuable type-strain genomes for metagenomic binning, comparative biology and taxonomic classification.</title>
        <authorList>
            <person name="Goeker M."/>
        </authorList>
    </citation>
    <scope>NUCLEOTIDE SEQUENCE [LARGE SCALE GENOMIC DNA]</scope>
    <source>
        <strain evidence="1 2">DSM 28287</strain>
    </source>
</reference>
<dbReference type="SUPFAM" id="SSF56784">
    <property type="entry name" value="HAD-like"/>
    <property type="match status" value="1"/>
</dbReference>
<evidence type="ECO:0000313" key="1">
    <source>
        <dbReference type="EMBL" id="TDP56298.1"/>
    </source>
</evidence>
<dbReference type="PRINTS" id="PR00413">
    <property type="entry name" value="HADHALOGNASE"/>
</dbReference>
<dbReference type="InterPro" id="IPR006439">
    <property type="entry name" value="HAD-SF_hydro_IA"/>
</dbReference>
<dbReference type="InterPro" id="IPR036412">
    <property type="entry name" value="HAD-like_sf"/>
</dbReference>
<gene>
    <name evidence="1" type="ORF">EV211_11711</name>
</gene>
<dbReference type="OrthoDB" id="9797743at2"/>
<dbReference type="SFLD" id="SFLDS00003">
    <property type="entry name" value="Haloacid_Dehalogenase"/>
    <property type="match status" value="1"/>
</dbReference>
<sequence length="223" mass="24952">MHLRRVNSTELIAGAIFDVDGTLLDTMPVWHDAGARYLATLGIKAAEGLGDRLFVETVDSGAQFMIDEYDLEMTVPEVSRGINEQMEQYYFDEAPLKEGALELLQRMDAAGIPMTVASSTDQYCIDAAFKRLGIQDYFQAVLSCGDFDTTKASPAIFFEAVSQMGTEIPLTWVFEDGLYAIKTARGEGFRTVGIYDEVSEADQEDIIRYSDYYYRSLADFEII</sequence>
<dbReference type="Proteomes" id="UP000295500">
    <property type="component" value="Unassembled WGS sequence"/>
</dbReference>
<dbReference type="InterPro" id="IPR023198">
    <property type="entry name" value="PGP-like_dom2"/>
</dbReference>
<dbReference type="SFLD" id="SFLDG01129">
    <property type="entry name" value="C1.5:_HAD__Beta-PGM__Phosphata"/>
    <property type="match status" value="1"/>
</dbReference>
<comment type="caution">
    <text evidence="1">The sequence shown here is derived from an EMBL/GenBank/DDBJ whole genome shotgun (WGS) entry which is preliminary data.</text>
</comment>
<name>A0A4R6Q3R7_9FIRM</name>
<keyword evidence="2" id="KW-1185">Reference proteome</keyword>
<dbReference type="Gene3D" id="3.40.50.1000">
    <property type="entry name" value="HAD superfamily/HAD-like"/>
    <property type="match status" value="1"/>
</dbReference>
<dbReference type="RefSeq" id="WP_133528441.1">
    <property type="nucleotide sequence ID" value="NZ_SNXO01000017.1"/>
</dbReference>
<dbReference type="InterPro" id="IPR041492">
    <property type="entry name" value="HAD_2"/>
</dbReference>
<dbReference type="PANTHER" id="PTHR18901:SF38">
    <property type="entry name" value="PSEUDOURIDINE-5'-PHOSPHATASE"/>
    <property type="match status" value="1"/>
</dbReference>